<name>A0AA42BW46_9MICO</name>
<dbReference type="SUPFAM" id="SSF53254">
    <property type="entry name" value="Phosphoglycerate mutase-like"/>
    <property type="match status" value="1"/>
</dbReference>
<dbReference type="Pfam" id="PF00300">
    <property type="entry name" value="His_Phos_1"/>
    <property type="match status" value="1"/>
</dbReference>
<proteinExistence type="predicted"/>
<reference evidence="4" key="1">
    <citation type="submission" date="2022-08" db="EMBL/GenBank/DDBJ databases">
        <authorList>
            <person name="Deng Y."/>
            <person name="Han X.-F."/>
            <person name="Zhang Y.-Q."/>
        </authorList>
    </citation>
    <scope>NUCLEOTIDE SEQUENCE</scope>
    <source>
        <strain evidence="4">CPCC 203407</strain>
    </source>
</reference>
<evidence type="ECO:0000313" key="5">
    <source>
        <dbReference type="Proteomes" id="UP001165587"/>
    </source>
</evidence>
<keyword evidence="1" id="KW-0324">Glycolysis</keyword>
<dbReference type="PANTHER" id="PTHR48100">
    <property type="entry name" value="BROAD-SPECIFICITY PHOSPHATASE YOR283W-RELATED"/>
    <property type="match status" value="1"/>
</dbReference>
<gene>
    <name evidence="4" type="ORF">N1028_16460</name>
</gene>
<dbReference type="EMBL" id="JANLCK010000011">
    <property type="protein sequence ID" value="MCS5727489.1"/>
    <property type="molecule type" value="Genomic_DNA"/>
</dbReference>
<evidence type="ECO:0000256" key="2">
    <source>
        <dbReference type="ARBA" id="ARBA00023235"/>
    </source>
</evidence>
<protein>
    <submittedName>
        <fullName evidence="4">Histidine phosphatase family protein</fullName>
    </submittedName>
</protein>
<dbReference type="InterPro" id="IPR050275">
    <property type="entry name" value="PGM_Phosphatase"/>
</dbReference>
<organism evidence="4 5">
    <name type="scientific">Herbiconiux oxytropis</name>
    <dbReference type="NCBI Taxonomy" id="2970915"/>
    <lineage>
        <taxon>Bacteria</taxon>
        <taxon>Bacillati</taxon>
        <taxon>Actinomycetota</taxon>
        <taxon>Actinomycetes</taxon>
        <taxon>Micrococcales</taxon>
        <taxon>Microbacteriaceae</taxon>
        <taxon>Herbiconiux</taxon>
    </lineage>
</organism>
<dbReference type="Gene3D" id="3.40.50.1240">
    <property type="entry name" value="Phosphoglycerate mutase-like"/>
    <property type="match status" value="1"/>
</dbReference>
<accession>A0AA42BW46</accession>
<keyword evidence="5" id="KW-1185">Reference proteome</keyword>
<dbReference type="InterPro" id="IPR001345">
    <property type="entry name" value="PG/BPGM_mutase_AS"/>
</dbReference>
<evidence type="ECO:0000313" key="4">
    <source>
        <dbReference type="EMBL" id="MCS5727489.1"/>
    </source>
</evidence>
<evidence type="ECO:0000256" key="3">
    <source>
        <dbReference type="PIRSR" id="PIRSR613078-2"/>
    </source>
</evidence>
<dbReference type="Proteomes" id="UP001165587">
    <property type="component" value="Unassembled WGS sequence"/>
</dbReference>
<feature type="binding site" evidence="3">
    <location>
        <position position="75"/>
    </location>
    <ligand>
        <name>substrate</name>
    </ligand>
</feature>
<keyword evidence="2" id="KW-0413">Isomerase</keyword>
<dbReference type="SMART" id="SM00855">
    <property type="entry name" value="PGAM"/>
    <property type="match status" value="1"/>
</dbReference>
<feature type="binding site" evidence="3">
    <location>
        <begin position="10"/>
        <end position="17"/>
    </location>
    <ligand>
        <name>substrate</name>
    </ligand>
</feature>
<comment type="caution">
    <text evidence="4">The sequence shown here is derived from an EMBL/GenBank/DDBJ whole genome shotgun (WGS) entry which is preliminary data.</text>
</comment>
<dbReference type="PANTHER" id="PTHR48100:SF1">
    <property type="entry name" value="HISTIDINE PHOSPHATASE FAMILY PROTEIN-RELATED"/>
    <property type="match status" value="1"/>
</dbReference>
<dbReference type="GO" id="GO:0005737">
    <property type="term" value="C:cytoplasm"/>
    <property type="evidence" value="ECO:0007669"/>
    <property type="project" value="TreeGrafter"/>
</dbReference>
<dbReference type="RefSeq" id="WP_259530479.1">
    <property type="nucleotide sequence ID" value="NZ_JANLCK010000011.1"/>
</dbReference>
<dbReference type="AlphaFoldDB" id="A0AA42BW46"/>
<dbReference type="InterPro" id="IPR013078">
    <property type="entry name" value="His_Pase_superF_clade-1"/>
</dbReference>
<dbReference type="InterPro" id="IPR029033">
    <property type="entry name" value="His_PPase_superfam"/>
</dbReference>
<sequence length="265" mass="28633">MGASEIWLVRHGESEANVVATEAQRAGEERIVVEWRDADVPLSPTGREQAGALGVWLGENASGRSPVVWSSPYRRARETTAIALAGAGAGAEAGMEAAVPVRVDERLRDRELGILDLLTAAGVQALHPEEAERRRWLGKFYYRPPGGESWADVALRIRSFLRDAEDSAPSAQSGPLLVVAHDAVVMLFLFVCLGWSEEELLGFARENVVVNASITRLVRADGAASPTSAADWQLAEFAHHGHLDRLDVEATRHGGDTDESAEPAR</sequence>
<dbReference type="PROSITE" id="PS00175">
    <property type="entry name" value="PG_MUTASE"/>
    <property type="match status" value="1"/>
</dbReference>
<dbReference type="GO" id="GO:0016791">
    <property type="term" value="F:phosphatase activity"/>
    <property type="evidence" value="ECO:0007669"/>
    <property type="project" value="TreeGrafter"/>
</dbReference>
<evidence type="ECO:0000256" key="1">
    <source>
        <dbReference type="ARBA" id="ARBA00023152"/>
    </source>
</evidence>
<dbReference type="CDD" id="cd07067">
    <property type="entry name" value="HP_PGM_like"/>
    <property type="match status" value="1"/>
</dbReference>